<dbReference type="AlphaFoldDB" id="A0A6N9UDF4"/>
<sequence length="109" mass="12053">MTHQSTSSSNDYCGNPSPHDAHRNLRSQEVGVCLGYPDPGTQQIWEDADKRLAAEGRRRLLVVTTLDTTHAGCQACDGNGQPTSTRVLRIRLDRLKPTSTGYHYRGMAQ</sequence>
<evidence type="ECO:0000313" key="3">
    <source>
        <dbReference type="Proteomes" id="UP000471293"/>
    </source>
</evidence>
<organism evidence="2 3">
    <name type="scientific">Streptomyces halstedii</name>
    <dbReference type="NCBI Taxonomy" id="1944"/>
    <lineage>
        <taxon>Bacteria</taxon>
        <taxon>Bacillati</taxon>
        <taxon>Actinomycetota</taxon>
        <taxon>Actinomycetes</taxon>
        <taxon>Kitasatosporales</taxon>
        <taxon>Streptomycetaceae</taxon>
        <taxon>Streptomyces</taxon>
    </lineage>
</organism>
<evidence type="ECO:0000313" key="2">
    <source>
        <dbReference type="EMBL" id="NEA18965.1"/>
    </source>
</evidence>
<dbReference type="EMBL" id="JAAGLQ010000569">
    <property type="protein sequence ID" value="NEA18965.1"/>
    <property type="molecule type" value="Genomic_DNA"/>
</dbReference>
<name>A0A6N9UDF4_STRHA</name>
<dbReference type="Proteomes" id="UP000471293">
    <property type="component" value="Unassembled WGS sequence"/>
</dbReference>
<protein>
    <submittedName>
        <fullName evidence="2">Uncharacterized protein</fullName>
    </submittedName>
</protein>
<proteinExistence type="predicted"/>
<reference evidence="2 3" key="1">
    <citation type="submission" date="2020-01" db="EMBL/GenBank/DDBJ databases">
        <title>Insect and environment-associated Actinomycetes.</title>
        <authorList>
            <person name="Currrie C."/>
            <person name="Chevrette M."/>
            <person name="Carlson C."/>
            <person name="Stubbendieck R."/>
            <person name="Wendt-Pienkowski E."/>
        </authorList>
    </citation>
    <scope>NUCLEOTIDE SEQUENCE [LARGE SCALE GENOMIC DNA]</scope>
    <source>
        <strain evidence="2 3">SID11342</strain>
    </source>
</reference>
<dbReference type="RefSeq" id="WP_164348138.1">
    <property type="nucleotide sequence ID" value="NZ_JAAGLQ010000569.1"/>
</dbReference>
<evidence type="ECO:0000256" key="1">
    <source>
        <dbReference type="SAM" id="MobiDB-lite"/>
    </source>
</evidence>
<feature type="region of interest" description="Disordered" evidence="1">
    <location>
        <begin position="1"/>
        <end position="26"/>
    </location>
</feature>
<accession>A0A6N9UDF4</accession>
<comment type="caution">
    <text evidence="2">The sequence shown here is derived from an EMBL/GenBank/DDBJ whole genome shotgun (WGS) entry which is preliminary data.</text>
</comment>
<gene>
    <name evidence="2" type="ORF">G3I29_26395</name>
</gene>
<feature type="compositionally biased region" description="Polar residues" evidence="1">
    <location>
        <begin position="1"/>
        <end position="12"/>
    </location>
</feature>